<evidence type="ECO:0000313" key="9">
    <source>
        <dbReference type="Proteomes" id="UP000075243"/>
    </source>
</evidence>
<dbReference type="EMBL" id="KQ483931">
    <property type="protein sequence ID" value="KYP39166.1"/>
    <property type="molecule type" value="Genomic_DNA"/>
</dbReference>
<protein>
    <submittedName>
        <fullName evidence="8">Piriformospora indica-insensitive protein 2</fullName>
    </submittedName>
</protein>
<proteinExistence type="predicted"/>
<dbReference type="Pfam" id="PF00560">
    <property type="entry name" value="LRR_1"/>
    <property type="match status" value="3"/>
</dbReference>
<dbReference type="InterPro" id="IPR032675">
    <property type="entry name" value="LRR_dom_sf"/>
</dbReference>
<dbReference type="Proteomes" id="UP000075243">
    <property type="component" value="Unassembled WGS sequence"/>
</dbReference>
<dbReference type="AlphaFoldDB" id="A0A151R9J1"/>
<dbReference type="Gramene" id="C.cajan_39881.t">
    <property type="protein sequence ID" value="C.cajan_39881.t"/>
    <property type="gene ID" value="C.cajan_39881"/>
</dbReference>
<evidence type="ECO:0000256" key="1">
    <source>
        <dbReference type="ARBA" id="ARBA00004236"/>
    </source>
</evidence>
<dbReference type="OMA" id="NPNLCYH"/>
<dbReference type="FunFam" id="3.80.10.10:FF:000269">
    <property type="entry name" value="Piriformospora indica-insensitive protein 2"/>
    <property type="match status" value="1"/>
</dbReference>
<evidence type="ECO:0000256" key="2">
    <source>
        <dbReference type="ARBA" id="ARBA00022475"/>
    </source>
</evidence>
<dbReference type="PANTHER" id="PTHR48010">
    <property type="entry name" value="OS05G0588300 PROTEIN"/>
    <property type="match status" value="1"/>
</dbReference>
<dbReference type="InterPro" id="IPR050994">
    <property type="entry name" value="At_inactive_RLKs"/>
</dbReference>
<keyword evidence="3" id="KW-0433">Leucine-rich repeat</keyword>
<evidence type="ECO:0000256" key="7">
    <source>
        <dbReference type="SAM" id="SignalP"/>
    </source>
</evidence>
<keyword evidence="2" id="KW-1003">Cell membrane</keyword>
<evidence type="ECO:0000256" key="5">
    <source>
        <dbReference type="ARBA" id="ARBA00022737"/>
    </source>
</evidence>
<evidence type="ECO:0000256" key="6">
    <source>
        <dbReference type="ARBA" id="ARBA00023136"/>
    </source>
</evidence>
<keyword evidence="9" id="KW-1185">Reference proteome</keyword>
<dbReference type="FunFam" id="3.80.10.10:FF:000299">
    <property type="entry name" value="Piriformospora indica-insensitive protein 2"/>
    <property type="match status" value="1"/>
</dbReference>
<comment type="subcellular location">
    <subcellularLocation>
        <location evidence="1">Cell membrane</location>
    </subcellularLocation>
</comment>
<name>A0A151R9J1_CAJCA</name>
<dbReference type="Pfam" id="PF13855">
    <property type="entry name" value="LRR_8"/>
    <property type="match status" value="1"/>
</dbReference>
<keyword evidence="5" id="KW-0677">Repeat</keyword>
<sequence length="475" mass="52676">MRNFKAFSHAIIGLFIISMSARCCGQVELDTAPMKKAERDALYSTIQGFVGDWWNGSDLYPDPCGWTPIQGVSCDLFNGFWYVTVLNIGPIHDNSLSCGKILAFRPQLFELKHLKAISFFKCFEPQHKHPVTIPNANWEKLADSLESLEFRSNKGLIGKIPSSFGVLRNLQSLVLLDNGLTGEIPPDIGNLNKLKRLVLAGNYLTGHIPDIFTSLGELLILDLSRNSLSGTLPLTLGRLTSLLKLDASHNNLEGNLLKEFAYLKNLTLMDLRSNRFSGGLTLSIQEMYSLEEMVLSNNAIGGDIRSLKWQNLHNLVILDLSNMWLAGEIPESISELKRLRFLGLSDNNITGKLSPKLSTLPCLSALYVSGNNLAGELKFSMEFYGKMGTRFGAWNNPSLCYPVEVMSTSHVPFGVKPCQQEIKLQKSNTTFEGDVNKTYHSISTTPSSGFMSHAPNGFCCTFLFIMVLLNSYVGL</sequence>
<reference evidence="8" key="1">
    <citation type="journal article" date="2012" name="Nat. Biotechnol.">
        <title>Draft genome sequence of pigeonpea (Cajanus cajan), an orphan legume crop of resource-poor farmers.</title>
        <authorList>
            <person name="Varshney R.K."/>
            <person name="Chen W."/>
            <person name="Li Y."/>
            <person name="Bharti A.K."/>
            <person name="Saxena R.K."/>
            <person name="Schlueter J.A."/>
            <person name="Donoghue M.T."/>
            <person name="Azam S."/>
            <person name="Fan G."/>
            <person name="Whaley A.M."/>
            <person name="Farmer A.D."/>
            <person name="Sheridan J."/>
            <person name="Iwata A."/>
            <person name="Tuteja R."/>
            <person name="Penmetsa R.V."/>
            <person name="Wu W."/>
            <person name="Upadhyaya H.D."/>
            <person name="Yang S.P."/>
            <person name="Shah T."/>
            <person name="Saxena K.B."/>
            <person name="Michael T."/>
            <person name="McCombie W.R."/>
            <person name="Yang B."/>
            <person name="Zhang G."/>
            <person name="Yang H."/>
            <person name="Wang J."/>
            <person name="Spillane C."/>
            <person name="Cook D.R."/>
            <person name="May G.D."/>
            <person name="Xu X."/>
            <person name="Jackson S.A."/>
        </authorList>
    </citation>
    <scope>NUCLEOTIDE SEQUENCE [LARGE SCALE GENOMIC DNA]</scope>
</reference>
<dbReference type="GO" id="GO:0005886">
    <property type="term" value="C:plasma membrane"/>
    <property type="evidence" value="ECO:0007669"/>
    <property type="project" value="UniProtKB-SubCell"/>
</dbReference>
<evidence type="ECO:0000313" key="8">
    <source>
        <dbReference type="EMBL" id="KYP39166.1"/>
    </source>
</evidence>
<evidence type="ECO:0000256" key="3">
    <source>
        <dbReference type="ARBA" id="ARBA00022614"/>
    </source>
</evidence>
<organism evidence="8 9">
    <name type="scientific">Cajanus cajan</name>
    <name type="common">Pigeon pea</name>
    <name type="synonym">Cajanus indicus</name>
    <dbReference type="NCBI Taxonomy" id="3821"/>
    <lineage>
        <taxon>Eukaryota</taxon>
        <taxon>Viridiplantae</taxon>
        <taxon>Streptophyta</taxon>
        <taxon>Embryophyta</taxon>
        <taxon>Tracheophyta</taxon>
        <taxon>Spermatophyta</taxon>
        <taxon>Magnoliopsida</taxon>
        <taxon>eudicotyledons</taxon>
        <taxon>Gunneridae</taxon>
        <taxon>Pentapetalae</taxon>
        <taxon>rosids</taxon>
        <taxon>fabids</taxon>
        <taxon>Fabales</taxon>
        <taxon>Fabaceae</taxon>
        <taxon>Papilionoideae</taxon>
        <taxon>50 kb inversion clade</taxon>
        <taxon>NPAAA clade</taxon>
        <taxon>indigoferoid/millettioid clade</taxon>
        <taxon>Phaseoleae</taxon>
        <taxon>Cajanus</taxon>
    </lineage>
</organism>
<dbReference type="PANTHER" id="PTHR48010:SF5">
    <property type="entry name" value="PROTEIN TOO MANY MOUTHS"/>
    <property type="match status" value="1"/>
</dbReference>
<keyword evidence="4 7" id="KW-0732">Signal</keyword>
<dbReference type="STRING" id="3821.A0A151R9J1"/>
<keyword evidence="6" id="KW-0472">Membrane</keyword>
<gene>
    <name evidence="8" type="ORF">KK1_039530</name>
</gene>
<dbReference type="SUPFAM" id="SSF52058">
    <property type="entry name" value="L domain-like"/>
    <property type="match status" value="1"/>
</dbReference>
<feature type="signal peptide" evidence="7">
    <location>
        <begin position="1"/>
        <end position="25"/>
    </location>
</feature>
<dbReference type="InterPro" id="IPR001611">
    <property type="entry name" value="Leu-rich_rpt"/>
</dbReference>
<accession>A0A151R9J1</accession>
<feature type="chain" id="PRO_5007587796" evidence="7">
    <location>
        <begin position="26"/>
        <end position="475"/>
    </location>
</feature>
<evidence type="ECO:0000256" key="4">
    <source>
        <dbReference type="ARBA" id="ARBA00022729"/>
    </source>
</evidence>
<dbReference type="Gene3D" id="3.80.10.10">
    <property type="entry name" value="Ribonuclease Inhibitor"/>
    <property type="match status" value="3"/>
</dbReference>
<dbReference type="GO" id="GO:0051707">
    <property type="term" value="P:response to other organism"/>
    <property type="evidence" value="ECO:0007669"/>
    <property type="project" value="UniProtKB-ARBA"/>
</dbReference>
<dbReference type="OrthoDB" id="676979at2759"/>
<dbReference type="FunFam" id="3.80.10.10:FF:000375">
    <property type="entry name" value="Piriformospora indica-insensitive protein 2"/>
    <property type="match status" value="1"/>
</dbReference>